<feature type="chain" id="PRO_5019365115" evidence="2">
    <location>
        <begin position="24"/>
        <end position="66"/>
    </location>
</feature>
<accession>A0A411AFH4</accession>
<feature type="region of interest" description="Disordered" evidence="1">
    <location>
        <begin position="26"/>
        <end position="45"/>
    </location>
</feature>
<organism evidence="3">
    <name type="scientific">Glycyrrhiza uralensis</name>
    <name type="common">Chinese licorice</name>
    <name type="synonym">Glycyrrhiza shiheziensis</name>
    <dbReference type="NCBI Taxonomy" id="74613"/>
    <lineage>
        <taxon>Eukaryota</taxon>
        <taxon>Viridiplantae</taxon>
        <taxon>Streptophyta</taxon>
        <taxon>Embryophyta</taxon>
        <taxon>Tracheophyta</taxon>
        <taxon>Spermatophyta</taxon>
        <taxon>Magnoliopsida</taxon>
        <taxon>eudicotyledons</taxon>
        <taxon>Gunneridae</taxon>
        <taxon>Pentapetalae</taxon>
        <taxon>rosids</taxon>
        <taxon>fabids</taxon>
        <taxon>Fabales</taxon>
        <taxon>Fabaceae</taxon>
        <taxon>Papilionoideae</taxon>
        <taxon>50 kb inversion clade</taxon>
        <taxon>NPAAA clade</taxon>
        <taxon>Hologalegina</taxon>
        <taxon>IRL clade</taxon>
        <taxon>Galegeae</taxon>
        <taxon>Glycyrrhiza</taxon>
    </lineage>
</organism>
<dbReference type="EMBL" id="MH204614">
    <property type="protein sequence ID" value="QAX32763.1"/>
    <property type="molecule type" value="mRNA"/>
</dbReference>
<proteinExistence type="evidence at transcript level"/>
<reference evidence="3" key="1">
    <citation type="submission" date="2018-04" db="EMBL/GenBank/DDBJ databases">
        <title>The nodule transcriptome of six IRLC legumes reveals different diversification patterns of leghemoglobin and glycine-rich-protein (GRP) families.</title>
        <authorList>
            <person name="Montiel J."/>
            <person name="Fonseca-Garcia C."/>
            <person name="Kereszt A."/>
            <person name="Kondorosi E."/>
        </authorList>
    </citation>
    <scope>NUCLEOTIDE SEQUENCE</scope>
</reference>
<sequence length="66" mass="7692">MKIKAFILYFFCTILLLISAVKTETTEDGYPTPTEESKRNVRGGGYLHRQVGSPMWETPRPYFNYK</sequence>
<protein>
    <submittedName>
        <fullName evidence="3">Glycine-rich protein</fullName>
    </submittedName>
</protein>
<evidence type="ECO:0000313" key="3">
    <source>
        <dbReference type="EMBL" id="QAX32763.1"/>
    </source>
</evidence>
<gene>
    <name evidence="3" type="primary">GRP1A</name>
</gene>
<name>A0A411AFH4_GLYUR</name>
<dbReference type="AlphaFoldDB" id="A0A411AFH4"/>
<keyword evidence="2" id="KW-0732">Signal</keyword>
<evidence type="ECO:0000256" key="1">
    <source>
        <dbReference type="SAM" id="MobiDB-lite"/>
    </source>
</evidence>
<feature type="signal peptide" evidence="2">
    <location>
        <begin position="1"/>
        <end position="23"/>
    </location>
</feature>
<evidence type="ECO:0000256" key="2">
    <source>
        <dbReference type="SAM" id="SignalP"/>
    </source>
</evidence>